<dbReference type="AlphaFoldDB" id="A0A8X6PY23"/>
<keyword evidence="2" id="KW-1185">Reference proteome</keyword>
<accession>A0A8X6PY23</accession>
<sequence length="144" mass="16074">MTCEWTPPPGSYPTGIPGRHVCFRNGWEDTTAHILPSMEQNQRTTMPDEMTTTAQKLVEHQIQPFGNSDKCCTCITTITTSPVCKLFLSDTLSSLSSTHVHAIFPPHDATSRLFNTVGFYRVALHLDETSMSNKNMKLTLQDSL</sequence>
<dbReference type="EMBL" id="BMAW01024974">
    <property type="protein sequence ID" value="GFT90316.1"/>
    <property type="molecule type" value="Genomic_DNA"/>
</dbReference>
<name>A0A8X6PY23_NEPPI</name>
<organism evidence="1 2">
    <name type="scientific">Nephila pilipes</name>
    <name type="common">Giant wood spider</name>
    <name type="synonym">Nephila maculata</name>
    <dbReference type="NCBI Taxonomy" id="299642"/>
    <lineage>
        <taxon>Eukaryota</taxon>
        <taxon>Metazoa</taxon>
        <taxon>Ecdysozoa</taxon>
        <taxon>Arthropoda</taxon>
        <taxon>Chelicerata</taxon>
        <taxon>Arachnida</taxon>
        <taxon>Araneae</taxon>
        <taxon>Araneomorphae</taxon>
        <taxon>Entelegynae</taxon>
        <taxon>Araneoidea</taxon>
        <taxon>Nephilidae</taxon>
        <taxon>Nephila</taxon>
    </lineage>
</organism>
<evidence type="ECO:0000313" key="1">
    <source>
        <dbReference type="EMBL" id="GFT90316.1"/>
    </source>
</evidence>
<reference evidence="1" key="1">
    <citation type="submission" date="2020-08" db="EMBL/GenBank/DDBJ databases">
        <title>Multicomponent nature underlies the extraordinary mechanical properties of spider dragline silk.</title>
        <authorList>
            <person name="Kono N."/>
            <person name="Nakamura H."/>
            <person name="Mori M."/>
            <person name="Yoshida Y."/>
            <person name="Ohtoshi R."/>
            <person name="Malay A.D."/>
            <person name="Moran D.A.P."/>
            <person name="Tomita M."/>
            <person name="Numata K."/>
            <person name="Arakawa K."/>
        </authorList>
    </citation>
    <scope>NUCLEOTIDE SEQUENCE</scope>
</reference>
<gene>
    <name evidence="1" type="ORF">NPIL_154641</name>
</gene>
<protein>
    <submittedName>
        <fullName evidence="1">Uncharacterized protein</fullName>
    </submittedName>
</protein>
<evidence type="ECO:0000313" key="2">
    <source>
        <dbReference type="Proteomes" id="UP000887013"/>
    </source>
</evidence>
<comment type="caution">
    <text evidence="1">The sequence shown here is derived from an EMBL/GenBank/DDBJ whole genome shotgun (WGS) entry which is preliminary data.</text>
</comment>
<dbReference type="Proteomes" id="UP000887013">
    <property type="component" value="Unassembled WGS sequence"/>
</dbReference>
<proteinExistence type="predicted"/>